<keyword evidence="3" id="KW-0808">Transferase</keyword>
<dbReference type="PRINTS" id="PR00095">
    <property type="entry name" value="ANTSNTHASEI"/>
</dbReference>
<dbReference type="RefSeq" id="WP_013181486.1">
    <property type="nucleotide sequence ID" value="NC_014225.1"/>
</dbReference>
<feature type="domain" description="Chorismate-utilising enzyme C-terminal" evidence="2">
    <location>
        <begin position="154"/>
        <end position="404"/>
    </location>
</feature>
<dbReference type="OrthoDB" id="9803598at2"/>
<evidence type="ECO:0000313" key="3">
    <source>
        <dbReference type="EMBL" id="ADI37758.1"/>
    </source>
</evidence>
<reference evidence="3 4" key="1">
    <citation type="journal article" date="2010" name="PLoS ONE">
        <title>The Waddlia genome: a window into chlamydial biology.</title>
        <authorList>
            <person name="Bertelli C."/>
            <person name="Collyn F."/>
            <person name="Croxatto A."/>
            <person name="Ruckert C."/>
            <person name="Polkinghorne A."/>
            <person name="Kebbi-Beghdadi C."/>
            <person name="Goesmann A."/>
            <person name="Vaughan L."/>
            <person name="Greub G."/>
        </authorList>
    </citation>
    <scope>NUCLEOTIDE SEQUENCE [LARGE SCALE GENOMIC DNA]</scope>
    <source>
        <strain evidence="4">ATCC VR-1470 / WSU 86-1044</strain>
    </source>
</reference>
<accession>D6YUE7</accession>
<dbReference type="HOGENOM" id="CLU_006493_7_2_0"/>
<sequence>MSFNRSRLTREQLLAIAGRYADLPGTSLFYSGGSFDSAQKSFLCLFPIRKVSASSDTPWNLALPFSGKPYPEWTGFFSYEMGAFSDPDKSIPHFQSELPYAVFYQPSVVLEVDHQTDALHVHGDREFPLADFQEKPPQPFALRMTQKGEGKGCYIEKIHAAKELIKKGEIYQVNLSQEFLFEGCADPFQLFKTVAALNPAPFMAYIRLEDHAIISSSPERFLQKRGNVLETRPIKGTSKRGSSPEEDLQSKEELLSSPKEKAELLMITDLMRNDLGRVSLLGSVKTEKIWHLESYANVHHMISIIRSLEDPKYRPLEILRACFPGGSITGCPKLRAMEAIHQLEQRARGIYTGSIGYFTGLGDFDFNIAIRTMLWNRKEISVQLGGGIVFDSVPEKEYEETLYKGESLFHSLLTQY</sequence>
<dbReference type="GO" id="GO:0000162">
    <property type="term" value="P:L-tryptophan biosynthetic process"/>
    <property type="evidence" value="ECO:0007669"/>
    <property type="project" value="TreeGrafter"/>
</dbReference>
<dbReference type="KEGG" id="wch:wcw_0386"/>
<dbReference type="Gene3D" id="3.60.120.10">
    <property type="entry name" value="Anthranilate synthase"/>
    <property type="match status" value="1"/>
</dbReference>
<dbReference type="InterPro" id="IPR019999">
    <property type="entry name" value="Anth_synth_I-like"/>
</dbReference>
<dbReference type="AlphaFoldDB" id="D6YUE7"/>
<dbReference type="EMBL" id="CP001928">
    <property type="protein sequence ID" value="ADI37758.1"/>
    <property type="molecule type" value="Genomic_DNA"/>
</dbReference>
<dbReference type="PANTHER" id="PTHR11236">
    <property type="entry name" value="AMINOBENZOATE/ANTHRANILATE SYNTHASE"/>
    <property type="match status" value="1"/>
</dbReference>
<organism evidence="3 4">
    <name type="scientific">Waddlia chondrophila (strain ATCC VR-1470 / WSU 86-1044)</name>
    <dbReference type="NCBI Taxonomy" id="716544"/>
    <lineage>
        <taxon>Bacteria</taxon>
        <taxon>Pseudomonadati</taxon>
        <taxon>Chlamydiota</taxon>
        <taxon>Chlamydiia</taxon>
        <taxon>Parachlamydiales</taxon>
        <taxon>Waddliaceae</taxon>
        <taxon>Waddlia</taxon>
    </lineage>
</organism>
<gene>
    <name evidence="3" type="primary">pabB</name>
    <name evidence="3" type="ordered locus">wcw_0386</name>
</gene>
<dbReference type="InterPro" id="IPR005801">
    <property type="entry name" value="ADC_synthase"/>
</dbReference>
<evidence type="ECO:0000259" key="2">
    <source>
        <dbReference type="Pfam" id="PF00425"/>
    </source>
</evidence>
<dbReference type="EC" id="2.6.1.85" evidence="3"/>
<dbReference type="Pfam" id="PF00425">
    <property type="entry name" value="Chorismate_bind"/>
    <property type="match status" value="1"/>
</dbReference>
<dbReference type="Proteomes" id="UP000001505">
    <property type="component" value="Chromosome"/>
</dbReference>
<proteinExistence type="predicted"/>
<evidence type="ECO:0000256" key="1">
    <source>
        <dbReference type="SAM" id="MobiDB-lite"/>
    </source>
</evidence>
<feature type="region of interest" description="Disordered" evidence="1">
    <location>
        <begin position="232"/>
        <end position="254"/>
    </location>
</feature>
<protein>
    <submittedName>
        <fullName evidence="3">Putative para-aminobenzoate synthase component I</fullName>
        <ecNumber evidence="3">2.6.1.85</ecNumber>
    </submittedName>
</protein>
<keyword evidence="4" id="KW-1185">Reference proteome</keyword>
<dbReference type="eggNOG" id="COG0147">
    <property type="taxonomic scope" value="Bacteria"/>
</dbReference>
<dbReference type="InterPro" id="IPR015890">
    <property type="entry name" value="Chorismate_C"/>
</dbReference>
<dbReference type="PANTHER" id="PTHR11236:SF9">
    <property type="entry name" value="ANTHRANILATE SYNTHASE COMPONENT 1"/>
    <property type="match status" value="1"/>
</dbReference>
<dbReference type="SUPFAM" id="SSF56322">
    <property type="entry name" value="ADC synthase"/>
    <property type="match status" value="1"/>
</dbReference>
<name>D6YUE7_WADCW</name>
<keyword evidence="3" id="KW-0032">Aminotransferase</keyword>
<evidence type="ECO:0000313" key="4">
    <source>
        <dbReference type="Proteomes" id="UP000001505"/>
    </source>
</evidence>
<dbReference type="STRING" id="716544.wcw_0386"/>
<dbReference type="GO" id="GO:0046820">
    <property type="term" value="F:4-amino-4-deoxychorismate synthase activity"/>
    <property type="evidence" value="ECO:0007669"/>
    <property type="project" value="UniProtKB-EC"/>
</dbReference>